<evidence type="ECO:0008006" key="4">
    <source>
        <dbReference type="Google" id="ProtNLM"/>
    </source>
</evidence>
<reference evidence="2" key="1">
    <citation type="submission" date="2014-03" db="EMBL/GenBank/DDBJ databases">
        <authorList>
            <person name="Casaregola S."/>
        </authorList>
    </citation>
    <scope>NUCLEOTIDE SEQUENCE [LARGE SCALE GENOMIC DNA]</scope>
    <source>
        <strain evidence="2">CLIB 918</strain>
    </source>
</reference>
<dbReference type="AlphaFoldDB" id="A0A0J9X7V9"/>
<comment type="caution">
    <text evidence="2">The sequence shown here is derived from an EMBL/GenBank/DDBJ whole genome shotgun (WGS) entry which is preliminary data.</text>
</comment>
<dbReference type="Proteomes" id="UP000242525">
    <property type="component" value="Unassembled WGS sequence"/>
</dbReference>
<dbReference type="HAMAP" id="MF_00055">
    <property type="entry name" value="MEMO1"/>
    <property type="match status" value="1"/>
</dbReference>
<protein>
    <recommendedName>
        <fullName evidence="4">MEMO1 family protein</fullName>
    </recommendedName>
</protein>
<dbReference type="PANTHER" id="PTHR11060">
    <property type="entry name" value="PROTEIN MEMO1"/>
    <property type="match status" value="1"/>
</dbReference>
<name>A0A0J9X7V9_GEOCN</name>
<dbReference type="PANTHER" id="PTHR11060:SF0">
    <property type="entry name" value="PROTEIN MEMO1"/>
    <property type="match status" value="1"/>
</dbReference>
<dbReference type="NCBIfam" id="TIGR04336">
    <property type="entry name" value="AmmeMemoSam_B"/>
    <property type="match status" value="1"/>
</dbReference>
<dbReference type="OrthoDB" id="417112at2759"/>
<dbReference type="EMBL" id="CCBN010000005">
    <property type="protein sequence ID" value="CDO53543.1"/>
    <property type="molecule type" value="Genomic_DNA"/>
</dbReference>
<dbReference type="InterPro" id="IPR002737">
    <property type="entry name" value="MEMO1_fam"/>
</dbReference>
<dbReference type="Gene3D" id="3.40.830.10">
    <property type="entry name" value="LigB-like"/>
    <property type="match status" value="1"/>
</dbReference>
<evidence type="ECO:0000313" key="3">
    <source>
        <dbReference type="Proteomes" id="UP000242525"/>
    </source>
</evidence>
<sequence length="329" mass="36374">MTIRTATHAGSWYEGSKLRLSKQLDRLLSAVGTAHPEYPLSGARVLVGPHAGYAYAGPTLAETYKVWDTSKVKRVFIMGPSHYMYFKGFMITGFSEFETPLGNIPVDVDCIAKLKTSGLFGTFPSDADEEEHGIEMHLPFLYKATEASENGVPKIVPIVVGSCSKSDEKKLGKVLAEYFKDEENSFIVSTDFCHWGKRFSYRAYTEMEDASVIAELGLGYKLSPDSTPIYKSIEYLDRKGMAVLSTGSTKAWNNYIEDTDNTICGRKPLSVLLHTIENLSDTRMVQNGFTDTAQRSSWGKLQWIGYAQSSKAKTISDSSVSYASGYAIA</sequence>
<organism evidence="2 3">
    <name type="scientific">Geotrichum candidum</name>
    <name type="common">Oospora lactis</name>
    <name type="synonym">Dipodascus geotrichum</name>
    <dbReference type="NCBI Taxonomy" id="1173061"/>
    <lineage>
        <taxon>Eukaryota</taxon>
        <taxon>Fungi</taxon>
        <taxon>Dikarya</taxon>
        <taxon>Ascomycota</taxon>
        <taxon>Saccharomycotina</taxon>
        <taxon>Dipodascomycetes</taxon>
        <taxon>Dipodascales</taxon>
        <taxon>Dipodascaceae</taxon>
        <taxon>Geotrichum</taxon>
    </lineage>
</organism>
<proteinExistence type="inferred from homology"/>
<dbReference type="Pfam" id="PF01875">
    <property type="entry name" value="Memo"/>
    <property type="match status" value="1"/>
</dbReference>
<keyword evidence="3" id="KW-1185">Reference proteome</keyword>
<comment type="similarity">
    <text evidence="1">Belongs to the MEMO1 family.</text>
</comment>
<evidence type="ECO:0000313" key="2">
    <source>
        <dbReference type="EMBL" id="CDO53543.1"/>
    </source>
</evidence>
<dbReference type="STRING" id="1173061.A0A0J9X7V9"/>
<gene>
    <name evidence="2" type="ORF">BN980_GECA05s03365g</name>
</gene>
<accession>A0A0J9X7V9</accession>
<evidence type="ECO:0000256" key="1">
    <source>
        <dbReference type="ARBA" id="ARBA00006315"/>
    </source>
</evidence>
<dbReference type="CDD" id="cd07361">
    <property type="entry name" value="MEMO_like"/>
    <property type="match status" value="1"/>
</dbReference>